<feature type="chain" id="PRO_5018142120" evidence="1">
    <location>
        <begin position="20"/>
        <end position="145"/>
    </location>
</feature>
<reference evidence="2" key="1">
    <citation type="submission" date="2017-12" db="EMBL/GenBank/DDBJ databases">
        <authorList>
            <person name="Song Y."/>
        </authorList>
    </citation>
    <scope>NUCLEOTIDE SEQUENCE</scope>
    <source>
        <tissue evidence="2">Antennae</tissue>
    </source>
</reference>
<protein>
    <submittedName>
        <fullName evidence="2">Odorant-binding protein 20</fullName>
    </submittedName>
</protein>
<evidence type="ECO:0000256" key="1">
    <source>
        <dbReference type="SAM" id="SignalP"/>
    </source>
</evidence>
<feature type="signal peptide" evidence="1">
    <location>
        <begin position="1"/>
        <end position="19"/>
    </location>
</feature>
<keyword evidence="1" id="KW-0732">Signal</keyword>
<dbReference type="SMART" id="SM00708">
    <property type="entry name" value="PhBP"/>
    <property type="match status" value="1"/>
</dbReference>
<dbReference type="SUPFAM" id="SSF47565">
    <property type="entry name" value="Insect pheromone/odorant-binding proteins"/>
    <property type="match status" value="1"/>
</dbReference>
<accession>A0A3G2GRS7</accession>
<dbReference type="CDD" id="cd23992">
    <property type="entry name" value="PBP_GOBP"/>
    <property type="match status" value="1"/>
</dbReference>
<dbReference type="GO" id="GO:0005549">
    <property type="term" value="F:odorant binding"/>
    <property type="evidence" value="ECO:0007669"/>
    <property type="project" value="InterPro"/>
</dbReference>
<evidence type="ECO:0000313" key="2">
    <source>
        <dbReference type="EMBL" id="AYN07361.1"/>
    </source>
</evidence>
<sequence length="145" mass="15406">MEGKIVLLLAIAAAVTVSGLELSERAKEIIVECKNLHNIELPKLLEAVEKHSLPTTENGKCFMECVMTKGGVISGGQVVVEKAHQLASKKLAGKPEMKEKVYQVIDKCASEVSNPGGNCEFGPALGACALKYGRELGIPAPIMAF</sequence>
<dbReference type="Pfam" id="PF01395">
    <property type="entry name" value="PBP_GOBP"/>
    <property type="match status" value="1"/>
</dbReference>
<dbReference type="EMBL" id="MG719277">
    <property type="protein sequence ID" value="AYN07361.1"/>
    <property type="molecule type" value="mRNA"/>
</dbReference>
<name>A0A3G2GRS7_9HEMI</name>
<dbReference type="InterPro" id="IPR036728">
    <property type="entry name" value="PBP_GOBP_sf"/>
</dbReference>
<dbReference type="InterPro" id="IPR006170">
    <property type="entry name" value="PBP/GOBP"/>
</dbReference>
<gene>
    <name evidence="2" type="primary">OBP20</name>
</gene>
<dbReference type="AlphaFoldDB" id="A0A3G2GRS7"/>
<proteinExistence type="evidence at transcript level"/>
<organism evidence="2">
    <name type="scientific">Yemma signatus</name>
    <dbReference type="NCBI Taxonomy" id="300820"/>
    <lineage>
        <taxon>Eukaryota</taxon>
        <taxon>Metazoa</taxon>
        <taxon>Ecdysozoa</taxon>
        <taxon>Arthropoda</taxon>
        <taxon>Hexapoda</taxon>
        <taxon>Insecta</taxon>
        <taxon>Pterygota</taxon>
        <taxon>Neoptera</taxon>
        <taxon>Paraneoptera</taxon>
        <taxon>Hemiptera</taxon>
        <taxon>Heteroptera</taxon>
        <taxon>Panheteroptera</taxon>
        <taxon>Pentatomomorpha</taxon>
        <taxon>Lygaeoidea</taxon>
        <taxon>Berytidae</taxon>
        <taxon>Yemma</taxon>
    </lineage>
</organism>
<dbReference type="Gene3D" id="1.10.238.20">
    <property type="entry name" value="Pheromone/general odorant binding protein domain"/>
    <property type="match status" value="1"/>
</dbReference>